<comment type="caution">
    <text evidence="2">The sequence shown here is derived from an EMBL/GenBank/DDBJ whole genome shotgun (WGS) entry which is preliminary data.</text>
</comment>
<proteinExistence type="predicted"/>
<keyword evidence="1" id="KW-0812">Transmembrane</keyword>
<keyword evidence="1" id="KW-0472">Membrane</keyword>
<keyword evidence="3" id="KW-1185">Reference proteome</keyword>
<name>A0ABD1ZXD6_VESSQ</name>
<feature type="transmembrane region" description="Helical" evidence="1">
    <location>
        <begin position="164"/>
        <end position="183"/>
    </location>
</feature>
<keyword evidence="1" id="KW-1133">Transmembrane helix</keyword>
<evidence type="ECO:0000313" key="3">
    <source>
        <dbReference type="Proteomes" id="UP001607302"/>
    </source>
</evidence>
<gene>
    <name evidence="2" type="ORF">V1478_018415</name>
</gene>
<evidence type="ECO:0000256" key="1">
    <source>
        <dbReference type="SAM" id="Phobius"/>
    </source>
</evidence>
<protein>
    <submittedName>
        <fullName evidence="2">Uncharacterized protein</fullName>
    </submittedName>
</protein>
<reference evidence="2 3" key="1">
    <citation type="journal article" date="2024" name="Ann. Entomol. Soc. Am.">
        <title>Genomic analyses of the southern and eastern yellowjacket wasps (Hymenoptera: Vespidae) reveal evolutionary signatures of social life.</title>
        <authorList>
            <person name="Catto M.A."/>
            <person name="Caine P.B."/>
            <person name="Orr S.E."/>
            <person name="Hunt B.G."/>
            <person name="Goodisman M.A.D."/>
        </authorList>
    </citation>
    <scope>NUCLEOTIDE SEQUENCE [LARGE SCALE GENOMIC DNA]</scope>
    <source>
        <strain evidence="2">233</strain>
        <tissue evidence="2">Head and thorax</tissue>
    </source>
</reference>
<dbReference type="EMBL" id="JAUDFV010000167">
    <property type="protein sequence ID" value="KAL2712180.1"/>
    <property type="molecule type" value="Genomic_DNA"/>
</dbReference>
<organism evidence="2 3">
    <name type="scientific">Vespula squamosa</name>
    <name type="common">Southern yellow jacket</name>
    <name type="synonym">Wasp</name>
    <dbReference type="NCBI Taxonomy" id="30214"/>
    <lineage>
        <taxon>Eukaryota</taxon>
        <taxon>Metazoa</taxon>
        <taxon>Ecdysozoa</taxon>
        <taxon>Arthropoda</taxon>
        <taxon>Hexapoda</taxon>
        <taxon>Insecta</taxon>
        <taxon>Pterygota</taxon>
        <taxon>Neoptera</taxon>
        <taxon>Endopterygota</taxon>
        <taxon>Hymenoptera</taxon>
        <taxon>Apocrita</taxon>
        <taxon>Aculeata</taxon>
        <taxon>Vespoidea</taxon>
        <taxon>Vespidae</taxon>
        <taxon>Vespinae</taxon>
        <taxon>Vespula</taxon>
    </lineage>
</organism>
<evidence type="ECO:0000313" key="2">
    <source>
        <dbReference type="EMBL" id="KAL2712180.1"/>
    </source>
</evidence>
<accession>A0ABD1ZXD6</accession>
<sequence>MPRGILSSLGSLHPGGRQVAYHFLCDCAFNFKQVGPDTMRCNFHSGVEFSVSGYYAKFQQILISFNIRIHRFHGFLILILFYTPKCEELVLVRTTDAFWCINFSCVAVGNALKKQRLGHEAKKRLYAEEAPTELWLKRATIDDESLVNVVGFVNFSRFRSLKNIISILIINITIQILIITNIISSLRSPLLHRSYHVSLNSTIKDFNFKVNLSSKLIEDKDGRSPVDPHMQQPPRGGIWVGNTCDILKSISRLYNELSC</sequence>
<dbReference type="Proteomes" id="UP001607302">
    <property type="component" value="Unassembled WGS sequence"/>
</dbReference>
<dbReference type="AlphaFoldDB" id="A0ABD1ZXD6"/>